<dbReference type="PROSITE" id="PS51736">
    <property type="entry name" value="RECOMBINASES_3"/>
    <property type="match status" value="1"/>
</dbReference>
<dbReference type="InterPro" id="IPR009057">
    <property type="entry name" value="Homeodomain-like_sf"/>
</dbReference>
<evidence type="ECO:0000259" key="2">
    <source>
        <dbReference type="PROSITE" id="PS51736"/>
    </source>
</evidence>
<comment type="similarity">
    <text evidence="1">Belongs to the site-specific recombinase resolvase family.</text>
</comment>
<dbReference type="InterPro" id="IPR006120">
    <property type="entry name" value="Resolvase_HTH_dom"/>
</dbReference>
<keyword evidence="4" id="KW-1185">Reference proteome</keyword>
<dbReference type="SUPFAM" id="SSF46689">
    <property type="entry name" value="Homeodomain-like"/>
    <property type="match status" value="1"/>
</dbReference>
<dbReference type="SMART" id="SM00857">
    <property type="entry name" value="Resolvase"/>
    <property type="match status" value="1"/>
</dbReference>
<protein>
    <submittedName>
        <fullName evidence="3">Recombinase family protein</fullName>
    </submittedName>
</protein>
<reference evidence="3 4" key="1">
    <citation type="submission" date="2019-03" db="EMBL/GenBank/DDBJ databases">
        <title>Genomics of glacier-inhabiting Cryobacterium strains.</title>
        <authorList>
            <person name="Liu Q."/>
            <person name="Xin Y.-H."/>
        </authorList>
    </citation>
    <scope>NUCLEOTIDE SEQUENCE [LARGE SCALE GENOMIC DNA]</scope>
    <source>
        <strain evidence="3 4">TMT2-16</strain>
    </source>
</reference>
<name>A0ABY2JK10_9MICO</name>
<proteinExistence type="inferred from homology"/>
<dbReference type="InterPro" id="IPR036162">
    <property type="entry name" value="Resolvase-like_N_sf"/>
</dbReference>
<dbReference type="Pfam" id="PF02796">
    <property type="entry name" value="HTH_7"/>
    <property type="match status" value="1"/>
</dbReference>
<dbReference type="InterPro" id="IPR050639">
    <property type="entry name" value="SSR_resolvase"/>
</dbReference>
<dbReference type="SUPFAM" id="SSF53041">
    <property type="entry name" value="Resolvase-like"/>
    <property type="match status" value="1"/>
</dbReference>
<organism evidence="3 4">
    <name type="scientific">Cryobacterium sandaracinum</name>
    <dbReference type="NCBI Taxonomy" id="1259247"/>
    <lineage>
        <taxon>Bacteria</taxon>
        <taxon>Bacillati</taxon>
        <taxon>Actinomycetota</taxon>
        <taxon>Actinomycetes</taxon>
        <taxon>Micrococcales</taxon>
        <taxon>Microbacteriaceae</taxon>
        <taxon>Cryobacterium</taxon>
    </lineage>
</organism>
<gene>
    <name evidence="3" type="ORF">E3T25_02180</name>
</gene>
<accession>A0ABY2JK10</accession>
<comment type="caution">
    <text evidence="3">The sequence shown here is derived from an EMBL/GenBank/DDBJ whole genome shotgun (WGS) entry which is preliminary data.</text>
</comment>
<dbReference type="Gene3D" id="3.40.50.1390">
    <property type="entry name" value="Resolvase, N-terminal catalytic domain"/>
    <property type="match status" value="1"/>
</dbReference>
<sequence length="196" mass="21199">MTGHKGQVVGYVRVSAADQNEVRQVEALGAVDKMYSEKVSGKNAHDRAQLQEMLAYVRDGDKVRVKSPDRLARSTTDLLALVEQLKAKGVALEFVDNPALNSDTPQGEFMLTVLAAIAQLERKTIRERQAEGIAIAKRDGKYEKAPKLALGQIAQARERIDAGVPKALVARDLGVSRQTLYAALNGSGKYAALTGI</sequence>
<dbReference type="Pfam" id="PF00239">
    <property type="entry name" value="Resolvase"/>
    <property type="match status" value="1"/>
</dbReference>
<evidence type="ECO:0000313" key="3">
    <source>
        <dbReference type="EMBL" id="TFD06369.1"/>
    </source>
</evidence>
<dbReference type="InterPro" id="IPR006119">
    <property type="entry name" value="Resolv_N"/>
</dbReference>
<dbReference type="EMBL" id="SOGO01000008">
    <property type="protein sequence ID" value="TFD06369.1"/>
    <property type="molecule type" value="Genomic_DNA"/>
</dbReference>
<dbReference type="Proteomes" id="UP000297851">
    <property type="component" value="Unassembled WGS sequence"/>
</dbReference>
<dbReference type="PANTHER" id="PTHR30461:SF26">
    <property type="entry name" value="RESOLVASE HOMOLOG YNEB"/>
    <property type="match status" value="1"/>
</dbReference>
<dbReference type="RefSeq" id="WP_134371878.1">
    <property type="nucleotide sequence ID" value="NZ_SOGO01000008.1"/>
</dbReference>
<evidence type="ECO:0000256" key="1">
    <source>
        <dbReference type="ARBA" id="ARBA00009913"/>
    </source>
</evidence>
<evidence type="ECO:0000313" key="4">
    <source>
        <dbReference type="Proteomes" id="UP000297851"/>
    </source>
</evidence>
<dbReference type="CDD" id="cd00569">
    <property type="entry name" value="HTH_Hin_like"/>
    <property type="match status" value="1"/>
</dbReference>
<dbReference type="Gene3D" id="1.10.10.60">
    <property type="entry name" value="Homeodomain-like"/>
    <property type="match status" value="1"/>
</dbReference>
<dbReference type="PANTHER" id="PTHR30461">
    <property type="entry name" value="DNA-INVERTASE FROM LAMBDOID PROPHAGE"/>
    <property type="match status" value="1"/>
</dbReference>
<feature type="domain" description="Resolvase/invertase-type recombinase catalytic" evidence="2">
    <location>
        <begin position="7"/>
        <end position="140"/>
    </location>
</feature>
<dbReference type="CDD" id="cd03768">
    <property type="entry name" value="SR_ResInv"/>
    <property type="match status" value="1"/>
</dbReference>